<evidence type="ECO:0000256" key="4">
    <source>
        <dbReference type="ARBA" id="ARBA00038735"/>
    </source>
</evidence>
<keyword evidence="6" id="KW-0479">Metal-binding</keyword>
<keyword evidence="9" id="KW-1185">Reference proteome</keyword>
<dbReference type="RefSeq" id="WP_091238875.1">
    <property type="nucleotide sequence ID" value="NZ_FNAG01000001.1"/>
</dbReference>
<dbReference type="Gene3D" id="2.30.120.10">
    <property type="match status" value="1"/>
</dbReference>
<sequence>MPSRSRRPRLLRYTVRTLAAFGLLLALALIGAWLLLRASLPQLAGEGRIAGLSAPVQVERDALGVVTLRAESRSDALRALGFVHAQERYFEMDLARRSAAGELAALVGAVALPRDRAHRTHRLRARVRAEIERAPADQREQLQAYVEGVNAGLAALGSRPWAYWLLRVQPEPWREEDSLLAGLAMFFDLQDSQNRRELGLLQLRAHQPDALVDLVAAPGSAHDAPLFGEALPSISPTALLAALWSGATAPQATESDQEAAASDEASSPTDPEPPSPGSNNFAVAGALTADGRALVADDMHLGLRAPGVWFRVRLVYPDPEAPGGQVDATGVSLPGVPALVVGSTGHVAWGFTNSYGDWHDWVQVDFTDTSRTRYRTPEGEETLTLHREVLAVRGGEPETLETRETRWGPLLATAPDGTELALRWTAHRPGAIDLGMADLLRAADLEQALAVAQRSGTPVQNFVAGDRSGRIGWTLMGRIPQRLGDCDPLRPLRPLDGCDWAEDWLSPEAAPRLLDPDTHRLWTANSRVVDLATLRTVGDGGYDLGARPAQIRDQLMSKQHFTEEDLLAVQLDDRALFLQGWWQRLRVQLEAAPSAPELAALEAATRERPERASITSVSYRASRSFRTLLVEAFSERLFAPARDALGEDFAEPKLSQLEAVLQAYLALPADALPPDWPTPAQLQRDAALELAGEWASQGGDLGERTWGERNTSAICHPLAGALGPARNLLCMPGEPLPGDNHMPRVQGPSFGASQRMVVSPGREAEGIFHMPAGQSGHPLSPFWRAGHDDWSAGRPSDFLPGAAIHLLTLQP</sequence>
<dbReference type="GO" id="GO:0046872">
    <property type="term" value="F:metal ion binding"/>
    <property type="evidence" value="ECO:0007669"/>
    <property type="project" value="UniProtKB-KW"/>
</dbReference>
<evidence type="ECO:0000256" key="2">
    <source>
        <dbReference type="ARBA" id="ARBA00022801"/>
    </source>
</evidence>
<feature type="binding site" evidence="6">
    <location>
        <position position="357"/>
    </location>
    <ligand>
        <name>Ca(2+)</name>
        <dbReference type="ChEBI" id="CHEBI:29108"/>
    </ligand>
</feature>
<evidence type="ECO:0000256" key="5">
    <source>
        <dbReference type="PIRSR" id="PIRSR001227-1"/>
    </source>
</evidence>
<evidence type="ECO:0000256" key="3">
    <source>
        <dbReference type="ARBA" id="ARBA00023145"/>
    </source>
</evidence>
<gene>
    <name evidence="8" type="ORF">SAMN04488509_101701</name>
</gene>
<evidence type="ECO:0000256" key="7">
    <source>
        <dbReference type="SAM" id="MobiDB-lite"/>
    </source>
</evidence>
<dbReference type="OrthoDB" id="9760084at2"/>
<feature type="active site" description="Nucleophile" evidence="5">
    <location>
        <position position="278"/>
    </location>
</feature>
<dbReference type="InterPro" id="IPR043146">
    <property type="entry name" value="Penicillin_amidase_N_B-knob"/>
</dbReference>
<evidence type="ECO:0000256" key="1">
    <source>
        <dbReference type="ARBA" id="ARBA00006586"/>
    </source>
</evidence>
<comment type="subunit">
    <text evidence="4">Heterodimer of an alpha subunit and a beta subunit processed from the same precursor.</text>
</comment>
<dbReference type="InterPro" id="IPR002692">
    <property type="entry name" value="S45"/>
</dbReference>
<dbReference type="CDD" id="cd03747">
    <property type="entry name" value="Ntn_PGA_like"/>
    <property type="match status" value="1"/>
</dbReference>
<feature type="binding site" evidence="6">
    <location>
        <position position="197"/>
    </location>
    <ligand>
        <name>Ca(2+)</name>
        <dbReference type="ChEBI" id="CHEBI:29108"/>
    </ligand>
</feature>
<dbReference type="PANTHER" id="PTHR34218">
    <property type="entry name" value="PEPTIDASE S45 PENICILLIN AMIDASE"/>
    <property type="match status" value="1"/>
</dbReference>
<name>A0A1G6SUF6_9GAMM</name>
<evidence type="ECO:0000313" key="8">
    <source>
        <dbReference type="EMBL" id="SDD20463.1"/>
    </source>
</evidence>
<feature type="binding site" evidence="6">
    <location>
        <position position="360"/>
    </location>
    <ligand>
        <name>Ca(2+)</name>
        <dbReference type="ChEBI" id="CHEBI:29108"/>
    </ligand>
</feature>
<dbReference type="GO" id="GO:0016811">
    <property type="term" value="F:hydrolase activity, acting on carbon-nitrogen (but not peptide) bonds, in linear amides"/>
    <property type="evidence" value="ECO:0007669"/>
    <property type="project" value="InterPro"/>
</dbReference>
<dbReference type="Gene3D" id="1.10.439.10">
    <property type="entry name" value="Penicillin Amidohydrolase, domain 1"/>
    <property type="match status" value="1"/>
</dbReference>
<dbReference type="Gene3D" id="1.10.1400.10">
    <property type="match status" value="1"/>
</dbReference>
<proteinExistence type="inferred from homology"/>
<evidence type="ECO:0000313" key="9">
    <source>
        <dbReference type="Proteomes" id="UP000199603"/>
    </source>
</evidence>
<dbReference type="EMBL" id="FNAG01000001">
    <property type="protein sequence ID" value="SDD20463.1"/>
    <property type="molecule type" value="Genomic_DNA"/>
</dbReference>
<comment type="similarity">
    <text evidence="1">Belongs to the peptidase S45 family.</text>
</comment>
<keyword evidence="2" id="KW-0378">Hydrolase</keyword>
<dbReference type="AlphaFoldDB" id="A0A1G6SUF6"/>
<feature type="region of interest" description="Disordered" evidence="7">
    <location>
        <begin position="250"/>
        <end position="283"/>
    </location>
</feature>
<feature type="compositionally biased region" description="Low complexity" evidence="7">
    <location>
        <begin position="251"/>
        <end position="269"/>
    </location>
</feature>
<dbReference type="GO" id="GO:0017000">
    <property type="term" value="P:antibiotic biosynthetic process"/>
    <property type="evidence" value="ECO:0007669"/>
    <property type="project" value="InterPro"/>
</dbReference>
<organism evidence="8 9">
    <name type="scientific">Aquimonas voraii</name>
    <dbReference type="NCBI Taxonomy" id="265719"/>
    <lineage>
        <taxon>Bacteria</taxon>
        <taxon>Pseudomonadati</taxon>
        <taxon>Pseudomonadota</taxon>
        <taxon>Gammaproteobacteria</taxon>
        <taxon>Lysobacterales</taxon>
        <taxon>Lysobacteraceae</taxon>
        <taxon>Aquimonas</taxon>
    </lineage>
</organism>
<dbReference type="PIRSF" id="PIRSF001227">
    <property type="entry name" value="Pen_acylase"/>
    <property type="match status" value="1"/>
</dbReference>
<reference evidence="8 9" key="1">
    <citation type="submission" date="2016-10" db="EMBL/GenBank/DDBJ databases">
        <authorList>
            <person name="de Groot N.N."/>
        </authorList>
    </citation>
    <scope>NUCLEOTIDE SEQUENCE [LARGE SCALE GENOMIC DNA]</scope>
    <source>
        <strain evidence="8 9">DSM 16957</strain>
    </source>
</reference>
<evidence type="ECO:0000256" key="6">
    <source>
        <dbReference type="PIRSR" id="PIRSR001227-2"/>
    </source>
</evidence>
<dbReference type="InterPro" id="IPR029055">
    <property type="entry name" value="Ntn_hydrolases_N"/>
</dbReference>
<protein>
    <submittedName>
        <fullName evidence="8">Penicillin amidase</fullName>
    </submittedName>
</protein>
<keyword evidence="6" id="KW-0106">Calcium</keyword>
<feature type="binding site" evidence="6">
    <location>
        <position position="488"/>
    </location>
    <ligand>
        <name>Ca(2+)</name>
        <dbReference type="ChEBI" id="CHEBI:29108"/>
    </ligand>
</feature>
<dbReference type="Gene3D" id="3.60.20.10">
    <property type="entry name" value="Glutamine Phosphoribosylpyrophosphate, subunit 1, domain 1"/>
    <property type="match status" value="1"/>
</dbReference>
<comment type="cofactor">
    <cofactor evidence="6">
        <name>Ca(2+)</name>
        <dbReference type="ChEBI" id="CHEBI:29108"/>
    </cofactor>
    <text evidence="6">Binds 1 Ca(2+) ion per dimer.</text>
</comment>
<dbReference type="STRING" id="265719.SAMN04488509_101701"/>
<dbReference type="InterPro" id="IPR043147">
    <property type="entry name" value="Penicillin_amidase_A-knob"/>
</dbReference>
<dbReference type="InterPro" id="IPR014395">
    <property type="entry name" value="Pen/GL7ACA/AHL_acylase"/>
</dbReference>
<accession>A0A1G6SUF6</accession>
<dbReference type="InterPro" id="IPR023343">
    <property type="entry name" value="Penicillin_amidase_dom1"/>
</dbReference>
<dbReference type="Pfam" id="PF01804">
    <property type="entry name" value="Penicil_amidase"/>
    <property type="match status" value="1"/>
</dbReference>
<dbReference type="Proteomes" id="UP000199603">
    <property type="component" value="Unassembled WGS sequence"/>
</dbReference>
<keyword evidence="3" id="KW-0865">Zymogen</keyword>
<dbReference type="PANTHER" id="PTHR34218:SF4">
    <property type="entry name" value="ACYL-HOMOSERINE LACTONE ACYLASE QUIP"/>
    <property type="match status" value="1"/>
</dbReference>
<dbReference type="SUPFAM" id="SSF56235">
    <property type="entry name" value="N-terminal nucleophile aminohydrolases (Ntn hydrolases)"/>
    <property type="match status" value="1"/>
</dbReference>